<feature type="binding site" evidence="10">
    <location>
        <begin position="238"/>
        <end position="239"/>
    </location>
    <ligand>
        <name>NADP(+)</name>
        <dbReference type="ChEBI" id="CHEBI:58349"/>
    </ligand>
</feature>
<comment type="catalytic activity">
    <reaction evidence="7 8">
        <text>2 reduced [adrenodoxin] + NADP(+) + H(+) = 2 oxidized [adrenodoxin] + NADPH</text>
        <dbReference type="Rhea" id="RHEA:42312"/>
        <dbReference type="Rhea" id="RHEA-COMP:9998"/>
        <dbReference type="Rhea" id="RHEA-COMP:9999"/>
        <dbReference type="ChEBI" id="CHEBI:15378"/>
        <dbReference type="ChEBI" id="CHEBI:33737"/>
        <dbReference type="ChEBI" id="CHEBI:33738"/>
        <dbReference type="ChEBI" id="CHEBI:57783"/>
        <dbReference type="ChEBI" id="CHEBI:58349"/>
        <dbReference type="EC" id="1.18.1.6"/>
    </reaction>
</comment>
<keyword evidence="8" id="KW-0496">Mitochondrion</keyword>
<dbReference type="InterPro" id="IPR023753">
    <property type="entry name" value="FAD/NAD-binding_dom"/>
</dbReference>
<dbReference type="InterPro" id="IPR055275">
    <property type="entry name" value="Ferredox_Rdtase"/>
</dbReference>
<comment type="subcellular location">
    <subcellularLocation>
        <location evidence="8">Mitochondrion</location>
    </subcellularLocation>
</comment>
<evidence type="ECO:0000313" key="13">
    <source>
        <dbReference type="Proteomes" id="UP000732380"/>
    </source>
</evidence>
<dbReference type="Gene3D" id="3.40.50.720">
    <property type="entry name" value="NAD(P)-binding Rossmann-like Domain"/>
    <property type="match status" value="1"/>
</dbReference>
<organism evidence="12 13">
    <name type="scientific">Claviceps humidiphila</name>
    <dbReference type="NCBI Taxonomy" id="1294629"/>
    <lineage>
        <taxon>Eukaryota</taxon>
        <taxon>Fungi</taxon>
        <taxon>Dikarya</taxon>
        <taxon>Ascomycota</taxon>
        <taxon>Pezizomycotina</taxon>
        <taxon>Sordariomycetes</taxon>
        <taxon>Hypocreomycetidae</taxon>
        <taxon>Hypocreales</taxon>
        <taxon>Clavicipitaceae</taxon>
        <taxon>Claviceps</taxon>
    </lineage>
</organism>
<evidence type="ECO:0000256" key="4">
    <source>
        <dbReference type="ARBA" id="ARBA00022827"/>
    </source>
</evidence>
<feature type="binding site" evidence="9">
    <location>
        <position position="74"/>
    </location>
    <ligand>
        <name>FAD</name>
        <dbReference type="ChEBI" id="CHEBI:57692"/>
    </ligand>
</feature>
<feature type="binding site" evidence="9">
    <location>
        <begin position="424"/>
        <end position="426"/>
    </location>
    <ligand>
        <name>FAD</name>
        <dbReference type="ChEBI" id="CHEBI:57692"/>
    </ligand>
</feature>
<evidence type="ECO:0000259" key="11">
    <source>
        <dbReference type="Pfam" id="PF07992"/>
    </source>
</evidence>
<protein>
    <recommendedName>
        <fullName evidence="8">NADPH:adrenodoxin oxidoreductase, mitochondrial</fullName>
        <ecNumber evidence="8">1.18.1.6</ecNumber>
    </recommendedName>
</protein>
<proteinExistence type="inferred from homology"/>
<evidence type="ECO:0000256" key="9">
    <source>
        <dbReference type="PIRSR" id="PIRSR000362-1"/>
    </source>
</evidence>
<dbReference type="SUPFAM" id="SSF51971">
    <property type="entry name" value="Nucleotide-binding domain"/>
    <property type="match status" value="1"/>
</dbReference>
<evidence type="ECO:0000256" key="5">
    <source>
        <dbReference type="ARBA" id="ARBA00022857"/>
    </source>
</evidence>
<comment type="caution">
    <text evidence="12">The sequence shown here is derived from an EMBL/GenBank/DDBJ whole genome shotgun (WGS) entry which is preliminary data.</text>
</comment>
<dbReference type="GO" id="GO:0016491">
    <property type="term" value="F:oxidoreductase activity"/>
    <property type="evidence" value="ECO:0007669"/>
    <property type="project" value="UniProtKB-KW"/>
</dbReference>
<keyword evidence="6 8" id="KW-0560">Oxidoreductase</keyword>
<feature type="binding site" evidence="9">
    <location>
        <position position="417"/>
    </location>
    <ligand>
        <name>FAD</name>
        <dbReference type="ChEBI" id="CHEBI:57692"/>
    </ligand>
</feature>
<evidence type="ECO:0000256" key="1">
    <source>
        <dbReference type="ARBA" id="ARBA00001974"/>
    </source>
</evidence>
<feature type="binding site" evidence="9">
    <location>
        <position position="113"/>
    </location>
    <ligand>
        <name>FAD</name>
        <dbReference type="ChEBI" id="CHEBI:57692"/>
    </ligand>
</feature>
<dbReference type="EC" id="1.18.1.6" evidence="8"/>
<evidence type="ECO:0000313" key="12">
    <source>
        <dbReference type="EMBL" id="KAG6109725.1"/>
    </source>
</evidence>
<gene>
    <name evidence="12" type="ORF">E4U13_005705</name>
</gene>
<keyword evidence="13" id="KW-1185">Reference proteome</keyword>
<dbReference type="EMBL" id="SRQM01000471">
    <property type="protein sequence ID" value="KAG6109725.1"/>
    <property type="molecule type" value="Genomic_DNA"/>
</dbReference>
<dbReference type="Pfam" id="PF07992">
    <property type="entry name" value="Pyr_redox_2"/>
    <property type="match status" value="1"/>
</dbReference>
<reference evidence="12 13" key="1">
    <citation type="journal article" date="2020" name="bioRxiv">
        <title>Whole genome comparisons of ergot fungi reveals the divergence and evolution of species within the genus Claviceps are the result of varying mechanisms driving genome evolution and host range expansion.</title>
        <authorList>
            <person name="Wyka S.A."/>
            <person name="Mondo S.J."/>
            <person name="Liu M."/>
            <person name="Dettman J."/>
            <person name="Nalam V."/>
            <person name="Broders K.D."/>
        </authorList>
    </citation>
    <scope>NUCLEOTIDE SEQUENCE [LARGE SCALE GENOMIC DNA]</scope>
    <source>
        <strain evidence="12 13">LM576</strain>
    </source>
</reference>
<dbReference type="PIRSF" id="PIRSF000362">
    <property type="entry name" value="FNR"/>
    <property type="match status" value="1"/>
</dbReference>
<dbReference type="PANTHER" id="PTHR48467">
    <property type="entry name" value="GLUTAMATE SYNTHASE 1 [NADH], CHLOROPLASTIC-LIKE"/>
    <property type="match status" value="1"/>
</dbReference>
<keyword evidence="4 8" id="KW-0274">FAD</keyword>
<feature type="binding site" evidence="10">
    <location>
        <begin position="194"/>
        <end position="197"/>
    </location>
    <ligand>
        <name>NADP(+)</name>
        <dbReference type="ChEBI" id="CHEBI:58349"/>
    </ligand>
</feature>
<accession>A0A9P7PXB3</accession>
<feature type="binding site" evidence="9">
    <location>
        <position position="66"/>
    </location>
    <ligand>
        <name>FAD</name>
        <dbReference type="ChEBI" id="CHEBI:57692"/>
    </ligand>
</feature>
<dbReference type="Proteomes" id="UP000732380">
    <property type="component" value="Unassembled WGS sequence"/>
</dbReference>
<comment type="similarity">
    <text evidence="2 8">Belongs to the ferredoxin--NADP reductase type 1 family.</text>
</comment>
<dbReference type="Gene3D" id="3.50.50.60">
    <property type="entry name" value="FAD/NAD(P)-binding domain"/>
    <property type="match status" value="1"/>
</dbReference>
<feature type="binding site" evidence="10">
    <location>
        <position position="424"/>
    </location>
    <ligand>
        <name>NADP(+)</name>
        <dbReference type="ChEBI" id="CHEBI:58349"/>
    </ligand>
</feature>
<feature type="binding site" evidence="9">
    <location>
        <position position="45"/>
    </location>
    <ligand>
        <name>FAD</name>
        <dbReference type="ChEBI" id="CHEBI:57692"/>
    </ligand>
</feature>
<dbReference type="PANTHER" id="PTHR48467:SF1">
    <property type="entry name" value="GLUTAMATE SYNTHASE 1 [NADH], CHLOROPLASTIC-LIKE"/>
    <property type="match status" value="1"/>
</dbReference>
<evidence type="ECO:0000256" key="6">
    <source>
        <dbReference type="ARBA" id="ARBA00023002"/>
    </source>
</evidence>
<dbReference type="AlphaFoldDB" id="A0A9P7PXB3"/>
<keyword evidence="3 8" id="KW-0285">Flavoprotein</keyword>
<name>A0A9P7PXB3_9HYPO</name>
<evidence type="ECO:0000256" key="8">
    <source>
        <dbReference type="PIRNR" id="PIRNR000362"/>
    </source>
</evidence>
<comment type="cofactor">
    <cofactor evidence="1 8 9">
        <name>FAD</name>
        <dbReference type="ChEBI" id="CHEBI:57692"/>
    </cofactor>
</comment>
<dbReference type="GO" id="GO:0005739">
    <property type="term" value="C:mitochondrion"/>
    <property type="evidence" value="ECO:0007669"/>
    <property type="project" value="UniProtKB-SubCell"/>
</dbReference>
<keyword evidence="5 8" id="KW-0521">NADP</keyword>
<evidence type="ECO:0000256" key="7">
    <source>
        <dbReference type="ARBA" id="ARBA00048933"/>
    </source>
</evidence>
<dbReference type="InterPro" id="IPR021163">
    <property type="entry name" value="Ferredox_Rdtase_adrenod"/>
</dbReference>
<dbReference type="InterPro" id="IPR036188">
    <property type="entry name" value="FAD/NAD-bd_sf"/>
</dbReference>
<evidence type="ECO:0000256" key="10">
    <source>
        <dbReference type="PIRSR" id="PIRSR000362-2"/>
    </source>
</evidence>
<evidence type="ECO:0000256" key="3">
    <source>
        <dbReference type="ARBA" id="ARBA00022630"/>
    </source>
</evidence>
<dbReference type="PRINTS" id="PR00419">
    <property type="entry name" value="ADXRDTASE"/>
</dbReference>
<feature type="domain" description="FAD/NAD(P)-binding" evidence="11">
    <location>
        <begin position="36"/>
        <end position="213"/>
    </location>
</feature>
<evidence type="ECO:0000256" key="2">
    <source>
        <dbReference type="ARBA" id="ARBA00008312"/>
    </source>
</evidence>
<sequence length="514" mass="57548">MAARSNWKYSRLRTISRTFSTTSRCNDGRSSQTPFRLAIVGSGPAGFYTAYRVMSRIPLTHVDMFESLPVPYGLVRYGVAPDHPEVKSIKNCQEKFEQIASSPTFRFFGNVSVGQKASHNQQGSVKLQSLLRHYDCVLLAYGACEDKELGIPGELALEGIHSARQFVGWYNGLPEGSSLDPLLDKAEDAVVIGHGNVALDVARILLEDVDILRKTDIAAHALERLSRNRIKRVHVVGRRGPIQSVFTIKEVRELMRLPHVSFHPVDRTLIPPDLHALPRVPRRLMELILKGSAKLPHETLRSWSLDYCLSPSQFFGHESFPTTVASTKFNVMKLSEPYDPTSRSFTTGQTVHLPSDIVFRSVGYKSAPLPEFSETGIEFNKTRGVVMNDGLGRVTRKQAKGSSLVMKHLPGVYCAGWVKRGPTGVIASTMQDAFMTGEAIVQDWNSGAQFLRSDREGWAQGWEGLRHEIETCAELAVSWDQWLQIDKAEKQRGKEQGKQREKFSSIQEMLNVVR</sequence>
<feature type="binding site" evidence="10">
    <location>
        <position position="250"/>
    </location>
    <ligand>
        <name>NADP(+)</name>
        <dbReference type="ChEBI" id="CHEBI:58349"/>
    </ligand>
</feature>